<evidence type="ECO:0000313" key="1">
    <source>
        <dbReference type="EMBL" id="OGK73780.1"/>
    </source>
</evidence>
<dbReference type="EMBL" id="MGBR01000001">
    <property type="protein sequence ID" value="OGK73780.1"/>
    <property type="molecule type" value="Genomic_DNA"/>
</dbReference>
<sequence length="144" mass="16642">MSNSITERIEKNKELLIEQLKRVPIVQIACEKTGVGRSTYYRWRNEDEEFVRKADESIATGRNFINDLAESQLLKAIQNNDLTAIIFWLKHNHRQYGNRIELTAKVKNENIPLTQEQELLINKALELASFSPSLEVEKVENNGS</sequence>
<protein>
    <submittedName>
        <fullName evidence="1">Uncharacterized protein</fullName>
    </submittedName>
</protein>
<accession>A0A1F7L0X5</accession>
<dbReference type="Proteomes" id="UP000177050">
    <property type="component" value="Unassembled WGS sequence"/>
</dbReference>
<organism evidence="1 2">
    <name type="scientific">Candidatus Roizmanbacteria bacterium RIFOXYD1_FULL_38_12</name>
    <dbReference type="NCBI Taxonomy" id="1802093"/>
    <lineage>
        <taxon>Bacteria</taxon>
        <taxon>Candidatus Roizmaniibacteriota</taxon>
    </lineage>
</organism>
<reference evidence="1 2" key="1">
    <citation type="journal article" date="2016" name="Nat. Commun.">
        <title>Thousands of microbial genomes shed light on interconnected biogeochemical processes in an aquifer system.</title>
        <authorList>
            <person name="Anantharaman K."/>
            <person name="Brown C.T."/>
            <person name="Hug L.A."/>
            <person name="Sharon I."/>
            <person name="Castelle C.J."/>
            <person name="Probst A.J."/>
            <person name="Thomas B.C."/>
            <person name="Singh A."/>
            <person name="Wilkins M.J."/>
            <person name="Karaoz U."/>
            <person name="Brodie E.L."/>
            <person name="Williams K.H."/>
            <person name="Hubbard S.S."/>
            <person name="Banfield J.F."/>
        </authorList>
    </citation>
    <scope>NUCLEOTIDE SEQUENCE [LARGE SCALE GENOMIC DNA]</scope>
</reference>
<evidence type="ECO:0000313" key="2">
    <source>
        <dbReference type="Proteomes" id="UP000177050"/>
    </source>
</evidence>
<name>A0A1F7L0X5_9BACT</name>
<dbReference type="AlphaFoldDB" id="A0A1F7L0X5"/>
<comment type="caution">
    <text evidence="1">The sequence shown here is derived from an EMBL/GenBank/DDBJ whole genome shotgun (WGS) entry which is preliminary data.</text>
</comment>
<proteinExistence type="predicted"/>
<dbReference type="Gene3D" id="1.10.10.60">
    <property type="entry name" value="Homeodomain-like"/>
    <property type="match status" value="1"/>
</dbReference>
<gene>
    <name evidence="1" type="ORF">A3K52_03280</name>
</gene>